<comment type="caution">
    <text evidence="10">The sequence shown here is derived from an EMBL/GenBank/DDBJ whole genome shotgun (WGS) entry which is preliminary data.</text>
</comment>
<keyword evidence="11" id="KW-1185">Reference proteome</keyword>
<evidence type="ECO:0000256" key="7">
    <source>
        <dbReference type="ARBA" id="ARBA00023010"/>
    </source>
</evidence>
<evidence type="ECO:0000256" key="9">
    <source>
        <dbReference type="HAMAP-Rule" id="MF_00422"/>
    </source>
</evidence>
<evidence type="ECO:0000256" key="4">
    <source>
        <dbReference type="ARBA" id="ARBA00022692"/>
    </source>
</evidence>
<evidence type="ECO:0000256" key="3">
    <source>
        <dbReference type="ARBA" id="ARBA00022475"/>
    </source>
</evidence>
<evidence type="ECO:0000256" key="8">
    <source>
        <dbReference type="ARBA" id="ARBA00023136"/>
    </source>
</evidence>
<organism evidence="10 11">
    <name type="scientific">Kaistia nematophila</name>
    <dbReference type="NCBI Taxonomy" id="2994654"/>
    <lineage>
        <taxon>Bacteria</taxon>
        <taxon>Pseudomonadati</taxon>
        <taxon>Pseudomonadota</taxon>
        <taxon>Alphaproteobacteria</taxon>
        <taxon>Hyphomicrobiales</taxon>
        <taxon>Kaistiaceae</taxon>
        <taxon>Kaistia</taxon>
    </lineage>
</organism>
<sequence>MATKTNPFTFLQQVRAEVSKVVWPSRRETAITTVMVFVMAVLASLFFTVADFGLSWGVSFLLGLGR</sequence>
<dbReference type="RefSeq" id="WP_029075548.1">
    <property type="nucleotide sequence ID" value="NZ_JAPKNK010000019.1"/>
</dbReference>
<dbReference type="GO" id="GO:0009306">
    <property type="term" value="P:protein secretion"/>
    <property type="evidence" value="ECO:0007669"/>
    <property type="project" value="UniProtKB-UniRule"/>
</dbReference>
<dbReference type="Proteomes" id="UP001144805">
    <property type="component" value="Unassembled WGS sequence"/>
</dbReference>
<dbReference type="InterPro" id="IPR001901">
    <property type="entry name" value="Translocase_SecE/Sec61-g"/>
</dbReference>
<keyword evidence="8 9" id="KW-0472">Membrane</keyword>
<keyword evidence="7 9" id="KW-0811">Translocation</keyword>
<dbReference type="Gene3D" id="1.20.5.1030">
    <property type="entry name" value="Preprotein translocase secy subunit"/>
    <property type="match status" value="1"/>
</dbReference>
<dbReference type="GO" id="GO:0008320">
    <property type="term" value="F:protein transmembrane transporter activity"/>
    <property type="evidence" value="ECO:0007669"/>
    <property type="project" value="UniProtKB-UniRule"/>
</dbReference>
<dbReference type="AlphaFoldDB" id="A0A9X3IN82"/>
<proteinExistence type="inferred from homology"/>
<feature type="transmembrane region" description="Helical" evidence="9">
    <location>
        <begin position="34"/>
        <end position="64"/>
    </location>
</feature>
<dbReference type="GO" id="GO:0006605">
    <property type="term" value="P:protein targeting"/>
    <property type="evidence" value="ECO:0007669"/>
    <property type="project" value="UniProtKB-UniRule"/>
</dbReference>
<dbReference type="PANTHER" id="PTHR33910:SF1">
    <property type="entry name" value="PROTEIN TRANSLOCASE SUBUNIT SECE"/>
    <property type="match status" value="1"/>
</dbReference>
<comment type="subunit">
    <text evidence="9">Component of the Sec protein translocase complex. Heterotrimer consisting of SecY, SecE and SecG subunits. The heterotrimers can form oligomers, although 1 heterotrimer is thought to be able to translocate proteins. Interacts with the ribosome. Interacts with SecDF, and other proteins may be involved. Interacts with SecA.</text>
</comment>
<dbReference type="PANTHER" id="PTHR33910">
    <property type="entry name" value="PROTEIN TRANSLOCASE SUBUNIT SECE"/>
    <property type="match status" value="1"/>
</dbReference>
<keyword evidence="4 9" id="KW-0812">Transmembrane</keyword>
<dbReference type="EMBL" id="JAPKNK010000019">
    <property type="protein sequence ID" value="MCX5572328.1"/>
    <property type="molecule type" value="Genomic_DNA"/>
</dbReference>
<name>A0A9X3IN82_9HYPH</name>
<keyword evidence="5 9" id="KW-0653">Protein transport</keyword>
<evidence type="ECO:0000256" key="6">
    <source>
        <dbReference type="ARBA" id="ARBA00022989"/>
    </source>
</evidence>
<keyword evidence="3 9" id="KW-1003">Cell membrane</keyword>
<evidence type="ECO:0000256" key="1">
    <source>
        <dbReference type="ARBA" id="ARBA00004370"/>
    </source>
</evidence>
<protein>
    <recommendedName>
        <fullName evidence="9">Protein translocase subunit SecE</fullName>
    </recommendedName>
</protein>
<dbReference type="InterPro" id="IPR038379">
    <property type="entry name" value="SecE_sf"/>
</dbReference>
<evidence type="ECO:0000256" key="5">
    <source>
        <dbReference type="ARBA" id="ARBA00022927"/>
    </source>
</evidence>
<comment type="similarity">
    <text evidence="9">Belongs to the SecE/SEC61-gamma family.</text>
</comment>
<gene>
    <name evidence="9 10" type="primary">secE</name>
    <name evidence="10" type="ORF">OSH07_24220</name>
</gene>
<reference evidence="10" key="1">
    <citation type="submission" date="2022-11" db="EMBL/GenBank/DDBJ databases">
        <title>Biodiversity and phylogenetic relationships of bacteria.</title>
        <authorList>
            <person name="Machado R.A.R."/>
            <person name="Bhat A."/>
            <person name="Loulou A."/>
            <person name="Kallel S."/>
        </authorList>
    </citation>
    <scope>NUCLEOTIDE SEQUENCE</scope>
    <source>
        <strain evidence="10">K-TC2</strain>
    </source>
</reference>
<dbReference type="GO" id="GO:0043952">
    <property type="term" value="P:protein transport by the Sec complex"/>
    <property type="evidence" value="ECO:0007669"/>
    <property type="project" value="UniProtKB-UniRule"/>
</dbReference>
<evidence type="ECO:0000256" key="2">
    <source>
        <dbReference type="ARBA" id="ARBA00022448"/>
    </source>
</evidence>
<dbReference type="GO" id="GO:0065002">
    <property type="term" value="P:intracellular protein transmembrane transport"/>
    <property type="evidence" value="ECO:0007669"/>
    <property type="project" value="UniProtKB-UniRule"/>
</dbReference>
<dbReference type="GO" id="GO:0005886">
    <property type="term" value="C:plasma membrane"/>
    <property type="evidence" value="ECO:0007669"/>
    <property type="project" value="UniProtKB-SubCell"/>
</dbReference>
<accession>A0A9X3IN82</accession>
<evidence type="ECO:0000313" key="10">
    <source>
        <dbReference type="EMBL" id="MCX5572328.1"/>
    </source>
</evidence>
<keyword evidence="6 9" id="KW-1133">Transmembrane helix</keyword>
<keyword evidence="2 9" id="KW-0813">Transport</keyword>
<dbReference type="NCBIfam" id="TIGR00964">
    <property type="entry name" value="secE_bact"/>
    <property type="match status" value="1"/>
</dbReference>
<dbReference type="Pfam" id="PF00584">
    <property type="entry name" value="SecE"/>
    <property type="match status" value="1"/>
</dbReference>
<comment type="subcellular location">
    <subcellularLocation>
        <location evidence="9">Cell membrane</location>
        <topology evidence="9">Single-pass membrane protein</topology>
    </subcellularLocation>
    <subcellularLocation>
        <location evidence="1">Membrane</location>
    </subcellularLocation>
</comment>
<comment type="function">
    <text evidence="9">Essential subunit of the Sec protein translocation channel SecYEG. Clamps together the 2 halves of SecY. May contact the channel plug during translocation.</text>
</comment>
<dbReference type="InterPro" id="IPR005807">
    <property type="entry name" value="SecE_bac"/>
</dbReference>
<dbReference type="HAMAP" id="MF_00422">
    <property type="entry name" value="SecE"/>
    <property type="match status" value="1"/>
</dbReference>
<evidence type="ECO:0000313" key="11">
    <source>
        <dbReference type="Proteomes" id="UP001144805"/>
    </source>
</evidence>